<comment type="caution">
    <text evidence="2">The sequence shown here is derived from an EMBL/GenBank/DDBJ whole genome shotgun (WGS) entry which is preliminary data.</text>
</comment>
<organism evidence="2 3">
    <name type="scientific">Recurvomyces mirabilis</name>
    <dbReference type="NCBI Taxonomy" id="574656"/>
    <lineage>
        <taxon>Eukaryota</taxon>
        <taxon>Fungi</taxon>
        <taxon>Dikarya</taxon>
        <taxon>Ascomycota</taxon>
        <taxon>Pezizomycotina</taxon>
        <taxon>Dothideomycetes</taxon>
        <taxon>Dothideomycetidae</taxon>
        <taxon>Mycosphaerellales</taxon>
        <taxon>Teratosphaeriaceae</taxon>
        <taxon>Recurvomyces</taxon>
    </lineage>
</organism>
<keyword evidence="3" id="KW-1185">Reference proteome</keyword>
<proteinExistence type="predicted"/>
<evidence type="ECO:0000256" key="1">
    <source>
        <dbReference type="SAM" id="MobiDB-lite"/>
    </source>
</evidence>
<evidence type="ECO:0000313" key="2">
    <source>
        <dbReference type="EMBL" id="KAK3678694.1"/>
    </source>
</evidence>
<protein>
    <submittedName>
        <fullName evidence="2">Uncharacterized protein</fullName>
    </submittedName>
</protein>
<dbReference type="Proteomes" id="UP001274830">
    <property type="component" value="Unassembled WGS sequence"/>
</dbReference>
<feature type="compositionally biased region" description="Low complexity" evidence="1">
    <location>
        <begin position="154"/>
        <end position="163"/>
    </location>
</feature>
<feature type="region of interest" description="Disordered" evidence="1">
    <location>
        <begin position="144"/>
        <end position="177"/>
    </location>
</feature>
<feature type="region of interest" description="Disordered" evidence="1">
    <location>
        <begin position="1"/>
        <end position="20"/>
    </location>
</feature>
<name>A0AAE0WVK8_9PEZI</name>
<gene>
    <name evidence="2" type="ORF">LTR78_001147</name>
</gene>
<reference evidence="2" key="1">
    <citation type="submission" date="2023-07" db="EMBL/GenBank/DDBJ databases">
        <title>Black Yeasts Isolated from many extreme environments.</title>
        <authorList>
            <person name="Coleine C."/>
            <person name="Stajich J.E."/>
            <person name="Selbmann L."/>
        </authorList>
    </citation>
    <scope>NUCLEOTIDE SEQUENCE</scope>
    <source>
        <strain evidence="2">CCFEE 5485</strain>
    </source>
</reference>
<accession>A0AAE0WVK8</accession>
<sequence length="222" mass="24876">MAVMDETRLPTYEESNRLDNSSPCIASSDDYEIDWKKPKRFRIRIELNNSRLQHVTAVCSKLLPLVKSRVKSGLGKTTIVMLPSDDSARTRGILTGYEHEDLPLVVQLGGPADTVEFWRQNEALSMLQGQIFDALSDDEVQLPAPTVPEPAAAPPMRRGSSWFGRRRSQPAQSSLPKLTTIRSPVEVKVLLDHVFFRAETEYGLLETTESRAVIVKVNVSEQ</sequence>
<evidence type="ECO:0000313" key="3">
    <source>
        <dbReference type="Proteomes" id="UP001274830"/>
    </source>
</evidence>
<dbReference type="EMBL" id="JAUTXT010000003">
    <property type="protein sequence ID" value="KAK3678694.1"/>
    <property type="molecule type" value="Genomic_DNA"/>
</dbReference>
<dbReference type="AlphaFoldDB" id="A0AAE0WVK8"/>